<protein>
    <submittedName>
        <fullName evidence="5">Tfp pilus tip-associated adhesin PilY1</fullName>
    </submittedName>
</protein>
<evidence type="ECO:0000256" key="1">
    <source>
        <dbReference type="ARBA" id="ARBA00022723"/>
    </source>
</evidence>
<evidence type="ECO:0000313" key="6">
    <source>
        <dbReference type="Proteomes" id="UP000246483"/>
    </source>
</evidence>
<name>A0A317RFQ2_9BURK</name>
<evidence type="ECO:0000256" key="3">
    <source>
        <dbReference type="SAM" id="MobiDB-lite"/>
    </source>
</evidence>
<dbReference type="Pfam" id="PF05567">
    <property type="entry name" value="T4P_PilY1"/>
    <property type="match status" value="1"/>
</dbReference>
<keyword evidence="2" id="KW-0106">Calcium</keyword>
<dbReference type="EMBL" id="QGUB01000001">
    <property type="protein sequence ID" value="PWW48617.1"/>
    <property type="molecule type" value="Genomic_DNA"/>
</dbReference>
<dbReference type="InterPro" id="IPR008707">
    <property type="entry name" value="B-propeller_PilY1"/>
</dbReference>
<feature type="region of interest" description="Disordered" evidence="3">
    <location>
        <begin position="385"/>
        <end position="405"/>
    </location>
</feature>
<organism evidence="5 6">
    <name type="scientific">Melaminivora alkalimesophila</name>
    <dbReference type="NCBI Taxonomy" id="1165852"/>
    <lineage>
        <taxon>Bacteria</taxon>
        <taxon>Pseudomonadati</taxon>
        <taxon>Pseudomonadota</taxon>
        <taxon>Betaproteobacteria</taxon>
        <taxon>Burkholderiales</taxon>
        <taxon>Comamonadaceae</taxon>
        <taxon>Melaminivora</taxon>
    </lineage>
</organism>
<dbReference type="RefSeq" id="WP_241209538.1">
    <property type="nucleotide sequence ID" value="NZ_ALEE01000446.1"/>
</dbReference>
<feature type="compositionally biased region" description="Polar residues" evidence="3">
    <location>
        <begin position="386"/>
        <end position="403"/>
    </location>
</feature>
<dbReference type="GO" id="GO:0046872">
    <property type="term" value="F:metal ion binding"/>
    <property type="evidence" value="ECO:0007669"/>
    <property type="project" value="UniProtKB-KW"/>
</dbReference>
<keyword evidence="1" id="KW-0479">Metal-binding</keyword>
<gene>
    <name evidence="5" type="ORF">DFR36_101121</name>
</gene>
<feature type="domain" description="PilY1 beta-propeller" evidence="4">
    <location>
        <begin position="781"/>
        <end position="1149"/>
    </location>
</feature>
<sequence>MNFRKTKQASVMKWRHSRYSADTLGLTLGLALTLAVIFPGSAQAASAPAQGPLLNAVSGAKPNLMFVLDNSGSMALEYQEGYNVNNACTNASGNNCTTKVCPAGYYTDTLVPGTTDKYIPYRAAGGQYCTSRSNGGSYYITPSNYVVNTYGWYQMRSSDINTQYYNPRITYLPRIKPDGSAEANNYTFVDNQASKMFGYQSGNYGLYQSFYVPDHKESTNNSVPAGRKFTYVNCNNNACSSRSSVEITFTSTAPVPLPLNHQRTDCGGPGASTCPATAERKNILNWYKWYRTRIAALSTAMGQAIHPYEDKFRIGYVQYSDAARNSGGYSYRTTINRGVRYFRDEPGNNWKTQLYTWLYGVDALGGTPTHQIYSLAAKYYARTSDRSQGNPWKNDPTSTANETDGTDLACRRSYTILFSDGAWNDASSSELPAAQYTNLIGTNFSGNPNGKPATMQYRPAGASGHNDADEAKRIAARSMYVPYSNGGKSKNGLADLAANYFWNSDFSSRLPNNVPPVPGQNNPTFWQNMTTFTIGWGLTPTGERSDISGGRLTWAQIEDYRNKWLAGDLTYTQPEWSDGRTIDLATAGEHMRINDFIHAGFAGGGKAYSVYSGDDVRRAIDDALSSMVGSGNDAGVAVSGDSGNLNSLGGQISFTTEYQTSDNTGDIKGFALDTDGDFLNVDATGKPVPVWSANLRMPTVQKRKIYALSNYDPGVSSGTRLELSYNTSLSSLPGDLRSELDSDGLQKSDSTFIRYLLGQNGLQNRNGAPYRNRATGIAASVNSPPVYVGGRQDMGYSSYGDVAGREDYAGYVEGKKALPAAIYAATNDGKVHVINAAKSDTEVNSGGSPVRMGEQLASFMPKGAMGKQTTLADPNYQFEYVLDGPLAEEDIYSGTSWKQVVLGSGGRAGKFLFALNSPLNARDRTPTKNDFLWEVDDKTPGYGDLGNVTNTPTAGQLDDGTWVMLNTSGHYAGAGRSVGLYITEALTGRLVKFIPLPPAYNNDVSTMKNRGLGGVVAVRDINRKIIAAYAGDASGNLWRFDLRSQKLSVSYNRPLFTTPGGRNQPIYAAPAWQVHPGDGNTCSHSENTLCGAIVVVGTGILLDEDDLSTPATQQAIFGIWDRTPIGEDDVAGLGQVSADDLVEQTIDVSSRKEGEGSASGRKFYQISSNEVDWNTKKGWMIKLGVITYPGAMPNGERVVGDVANLGGSVWLTSFIPEDKGLSLESCTATSNVPNNMYLVDALTGKNKRSFDYNSDGIADLYSVVSIADGGFTRGNVTSRNLIGKTNEGHVELNPPKECSDETGYMTGAGGTVKGFDACERKGWRRSWSEVVKTPF</sequence>
<keyword evidence="6" id="KW-1185">Reference proteome</keyword>
<comment type="caution">
    <text evidence="5">The sequence shown here is derived from an EMBL/GenBank/DDBJ whole genome shotgun (WGS) entry which is preliminary data.</text>
</comment>
<accession>A0A317RFQ2</accession>
<dbReference type="Proteomes" id="UP000246483">
    <property type="component" value="Unassembled WGS sequence"/>
</dbReference>
<evidence type="ECO:0000259" key="4">
    <source>
        <dbReference type="Pfam" id="PF05567"/>
    </source>
</evidence>
<evidence type="ECO:0000256" key="2">
    <source>
        <dbReference type="ARBA" id="ARBA00022837"/>
    </source>
</evidence>
<reference evidence="5 6" key="1">
    <citation type="submission" date="2018-05" db="EMBL/GenBank/DDBJ databases">
        <title>Genomic Encyclopedia of Type Strains, Phase IV (KMG-IV): sequencing the most valuable type-strain genomes for metagenomic binning, comparative biology and taxonomic classification.</title>
        <authorList>
            <person name="Goeker M."/>
        </authorList>
    </citation>
    <scope>NUCLEOTIDE SEQUENCE [LARGE SCALE GENOMIC DNA]</scope>
    <source>
        <strain evidence="5 6">DSM 26006</strain>
    </source>
</reference>
<evidence type="ECO:0000313" key="5">
    <source>
        <dbReference type="EMBL" id="PWW48617.1"/>
    </source>
</evidence>
<proteinExistence type="predicted"/>